<feature type="transmembrane region" description="Helical" evidence="1">
    <location>
        <begin position="90"/>
        <end position="110"/>
    </location>
</feature>
<keyword evidence="1" id="KW-0472">Membrane</keyword>
<name>A0A1X7EMB1_9BACT</name>
<dbReference type="EMBL" id="FWZU01000005">
    <property type="protein sequence ID" value="SMF36027.1"/>
    <property type="molecule type" value="Genomic_DNA"/>
</dbReference>
<evidence type="ECO:0000313" key="3">
    <source>
        <dbReference type="Proteomes" id="UP000192906"/>
    </source>
</evidence>
<protein>
    <recommendedName>
        <fullName evidence="4">Rod shape-determining protein MreD</fullName>
    </recommendedName>
</protein>
<accession>A0A1X7EMB1</accession>
<feature type="transmembrane region" description="Helical" evidence="1">
    <location>
        <begin position="6"/>
        <end position="35"/>
    </location>
</feature>
<keyword evidence="3" id="KW-1185">Reference proteome</keyword>
<feature type="transmembrane region" description="Helical" evidence="1">
    <location>
        <begin position="122"/>
        <end position="144"/>
    </location>
</feature>
<dbReference type="Proteomes" id="UP000192906">
    <property type="component" value="Unassembled WGS sequence"/>
</dbReference>
<dbReference type="STRING" id="1519643.SAMN06295933_3136"/>
<feature type="transmembrane region" description="Helical" evidence="1">
    <location>
        <begin position="42"/>
        <end position="60"/>
    </location>
</feature>
<gene>
    <name evidence="2" type="ORF">SAMN06295933_3136</name>
</gene>
<keyword evidence="1" id="KW-0812">Transmembrane</keyword>
<proteinExistence type="predicted"/>
<sequence>MFSFMWWTAFTVVGIWAQKVVPGVDFLAPGLLLCIQMERKTLLIWLILFWSLIQEGLGGLPFGYSLLWYSSIFALYRCGAMFFDVQSLMFALLCGAGLGLLHPFLIGMMTMLADMNWAPDRYLYEGILQFAIFPLEWLFIKYIYPERLKHELSV</sequence>
<keyword evidence="1" id="KW-1133">Transmembrane helix</keyword>
<dbReference type="AlphaFoldDB" id="A0A1X7EMB1"/>
<dbReference type="OrthoDB" id="5470719at2"/>
<reference evidence="3" key="1">
    <citation type="submission" date="2017-04" db="EMBL/GenBank/DDBJ databases">
        <authorList>
            <person name="Varghese N."/>
            <person name="Submissions S."/>
        </authorList>
    </citation>
    <scope>NUCLEOTIDE SEQUENCE [LARGE SCALE GENOMIC DNA]</scope>
    <source>
        <strain evidence="3">K3S</strain>
    </source>
</reference>
<evidence type="ECO:0008006" key="4">
    <source>
        <dbReference type="Google" id="ProtNLM"/>
    </source>
</evidence>
<evidence type="ECO:0000256" key="1">
    <source>
        <dbReference type="SAM" id="Phobius"/>
    </source>
</evidence>
<dbReference type="RefSeq" id="WP_085103890.1">
    <property type="nucleotide sequence ID" value="NZ_FWZU01000005.1"/>
</dbReference>
<organism evidence="2 3">
    <name type="scientific">Desulfovibrio gilichinskyi</name>
    <dbReference type="NCBI Taxonomy" id="1519643"/>
    <lineage>
        <taxon>Bacteria</taxon>
        <taxon>Pseudomonadati</taxon>
        <taxon>Thermodesulfobacteriota</taxon>
        <taxon>Desulfovibrionia</taxon>
        <taxon>Desulfovibrionales</taxon>
        <taxon>Desulfovibrionaceae</taxon>
        <taxon>Desulfovibrio</taxon>
    </lineage>
</organism>
<evidence type="ECO:0000313" key="2">
    <source>
        <dbReference type="EMBL" id="SMF36027.1"/>
    </source>
</evidence>